<reference evidence="2" key="1">
    <citation type="journal article" date="2015" name="BMC Genomics">
        <title>Genomic and transcriptomic analysis of the endophytic fungus Pestalotiopsis fici reveals its lifestyle and high potential for synthesis of natural products.</title>
        <authorList>
            <person name="Wang X."/>
            <person name="Zhang X."/>
            <person name="Liu L."/>
            <person name="Xiang M."/>
            <person name="Wang W."/>
            <person name="Sun X."/>
            <person name="Che Y."/>
            <person name="Guo L."/>
            <person name="Liu G."/>
            <person name="Guo L."/>
            <person name="Wang C."/>
            <person name="Yin W.B."/>
            <person name="Stadler M."/>
            <person name="Zhang X."/>
            <person name="Liu X."/>
        </authorList>
    </citation>
    <scope>NUCLEOTIDE SEQUENCE [LARGE SCALE GENOMIC DNA]</scope>
    <source>
        <strain evidence="2">W106-1 / CGMCC3.15140</strain>
    </source>
</reference>
<organism evidence="1 2">
    <name type="scientific">Pestalotiopsis fici (strain W106-1 / CGMCC3.15140)</name>
    <dbReference type="NCBI Taxonomy" id="1229662"/>
    <lineage>
        <taxon>Eukaryota</taxon>
        <taxon>Fungi</taxon>
        <taxon>Dikarya</taxon>
        <taxon>Ascomycota</taxon>
        <taxon>Pezizomycotina</taxon>
        <taxon>Sordariomycetes</taxon>
        <taxon>Xylariomycetidae</taxon>
        <taxon>Amphisphaeriales</taxon>
        <taxon>Sporocadaceae</taxon>
        <taxon>Pestalotiopsis</taxon>
    </lineage>
</organism>
<protein>
    <submittedName>
        <fullName evidence="1">Uncharacterized protein</fullName>
    </submittedName>
</protein>
<dbReference type="RefSeq" id="XP_007827173.1">
    <property type="nucleotide sequence ID" value="XM_007828982.1"/>
</dbReference>
<dbReference type="Proteomes" id="UP000030651">
    <property type="component" value="Unassembled WGS sequence"/>
</dbReference>
<keyword evidence="2" id="KW-1185">Reference proteome</keyword>
<dbReference type="KEGG" id="pfy:PFICI_00401"/>
<name>W3XKI7_PESFW</name>
<dbReference type="InParanoid" id="W3XKI7"/>
<dbReference type="AlphaFoldDB" id="W3XKI7"/>
<dbReference type="HOGENOM" id="CLU_1441513_0_0_1"/>
<dbReference type="GeneID" id="19265414"/>
<gene>
    <name evidence="1" type="ORF">PFICI_00401</name>
</gene>
<dbReference type="OrthoDB" id="3223806at2759"/>
<proteinExistence type="predicted"/>
<evidence type="ECO:0000313" key="1">
    <source>
        <dbReference type="EMBL" id="ETS86573.1"/>
    </source>
</evidence>
<evidence type="ECO:0000313" key="2">
    <source>
        <dbReference type="Proteomes" id="UP000030651"/>
    </source>
</evidence>
<dbReference type="EMBL" id="KI912109">
    <property type="protein sequence ID" value="ETS86573.1"/>
    <property type="molecule type" value="Genomic_DNA"/>
</dbReference>
<dbReference type="eggNOG" id="KOG1546">
    <property type="taxonomic scope" value="Eukaryota"/>
</dbReference>
<sequence>MNLPSMPQAKIHAGQVGAILEHLTRFRFARDLANDSSTDPFCESFDVRIRAGGIDVSPGNLLEVKDSISVEVVIRNKSEQPVFAFIYNLGPLWQVQDIYHGIIVMPQGVKRKKLKLKVPIQMKENGRSSCEDIFKVILTSQPTSFDMLELPTLGEQSISKKLDRSDQKAGGATEEWASMNFLFRTIIS</sequence>
<accession>W3XKI7</accession>